<accession>A0A4Y1XMQ7</accession>
<accession>A0A4Y1WWP5</accession>
<dbReference type="GO" id="GO:0006974">
    <property type="term" value="P:DNA damage response"/>
    <property type="evidence" value="ECO:0007669"/>
    <property type="project" value="TreeGrafter"/>
</dbReference>
<dbReference type="STRING" id="1118061.GCA_000311925_00687"/>
<name>A0A3D3YQH0_9BACT</name>
<dbReference type="PANTHER" id="PTHR34387:SF2">
    <property type="entry name" value="SLR1258 PROTEIN"/>
    <property type="match status" value="1"/>
</dbReference>
<sequence length="244" mass="26999">MNREHIKYAIIGIAIILSAYLLGRAYTYKYRSQDTVVVTGLGETEFESDLIVWSGVLTAEAAEAADGYRRIEQSKRKVSDYLAAKGIDAKQVVWNFVNVDKTYQTVYSANGNYAGQRFTGYSLRQEFSIESTDVDLVENVSREISALIAQGVSIEARQPDYYYTKLDDVKLSLIERASADARARAEKIAQNAGTGIGAVASARMGVFQITGANANEEFSAGGSFNTASRHKKARITMRIEYRIK</sequence>
<dbReference type="GeneID" id="78342717"/>
<dbReference type="OrthoDB" id="9785289at2"/>
<evidence type="ECO:0000313" key="1">
    <source>
        <dbReference type="EMBL" id="BBL04686.1"/>
    </source>
</evidence>
<dbReference type="Proteomes" id="UP000318946">
    <property type="component" value="Chromosome"/>
</dbReference>
<dbReference type="PIRSF" id="PIRSF029033">
    <property type="entry name" value="UCP029033"/>
    <property type="match status" value="1"/>
</dbReference>
<organism evidence="1 2">
    <name type="scientific">Alistipes communis</name>
    <dbReference type="NCBI Taxonomy" id="2585118"/>
    <lineage>
        <taxon>Bacteria</taxon>
        <taxon>Pseudomonadati</taxon>
        <taxon>Bacteroidota</taxon>
        <taxon>Bacteroidia</taxon>
        <taxon>Bacteroidales</taxon>
        <taxon>Rikenellaceae</taxon>
        <taxon>Alistipes</taxon>
    </lineage>
</organism>
<dbReference type="EMBL" id="AP019735">
    <property type="protein sequence ID" value="BBL04686.1"/>
    <property type="molecule type" value="Genomic_DNA"/>
</dbReference>
<dbReference type="PANTHER" id="PTHR34387">
    <property type="entry name" value="SLR1258 PROTEIN"/>
    <property type="match status" value="1"/>
</dbReference>
<proteinExistence type="predicted"/>
<dbReference type="InterPro" id="IPR007497">
    <property type="entry name" value="SIMPL/DUF541"/>
</dbReference>
<dbReference type="KEGG" id="acou:A5CBH24_19990"/>
<gene>
    <name evidence="1" type="ORF">A5CBH24_19990</name>
</gene>
<dbReference type="AlphaFoldDB" id="A0A3D3YQH0"/>
<reference evidence="2" key="1">
    <citation type="submission" date="2019-06" db="EMBL/GenBank/DDBJ databases">
        <title>Alistipes onderdonkii subsp. vulgaris subsp. nov., Alistipes dispar sp. nov. and Alistipes communis sp. nov., isolated from human faeces, and creation of Alistipes onderdonkii subsp. onderdonkii subsp. nov.</title>
        <authorList>
            <person name="Sakamoto M."/>
            <person name="Ikeyama N."/>
            <person name="Ogata Y."/>
            <person name="Suda W."/>
            <person name="Iino T."/>
            <person name="Hattori M."/>
            <person name="Ohkuma M."/>
        </authorList>
    </citation>
    <scope>NUCLEOTIDE SEQUENCE [LARGE SCALE GENOMIC DNA]</scope>
    <source>
        <strain evidence="2">5CBH24</strain>
    </source>
</reference>
<dbReference type="Gene3D" id="3.30.70.2970">
    <property type="entry name" value="Protein of unknown function (DUF541), domain 2"/>
    <property type="match status" value="1"/>
</dbReference>
<evidence type="ECO:0000313" key="2">
    <source>
        <dbReference type="Proteomes" id="UP000318946"/>
    </source>
</evidence>
<keyword evidence="2" id="KW-1185">Reference proteome</keyword>
<accession>A0A3D3YQH0</accession>
<dbReference type="RefSeq" id="WP_019129902.1">
    <property type="nucleotide sequence ID" value="NZ_AP019735.1"/>
</dbReference>
<dbReference type="InterPro" id="IPR052022">
    <property type="entry name" value="26kDa_periplasmic_antigen"/>
</dbReference>
<dbReference type="Pfam" id="PF04402">
    <property type="entry name" value="SIMPL"/>
    <property type="match status" value="1"/>
</dbReference>
<protein>
    <submittedName>
        <fullName evidence="1">SIMPL domain-containing protein</fullName>
    </submittedName>
</protein>
<dbReference type="InterPro" id="IPR016907">
    <property type="entry name" value="UCP029033"/>
</dbReference>